<feature type="domain" description="T6SS Phospholipase effector Tle1-like catalytic" evidence="1">
    <location>
        <begin position="9"/>
        <end position="264"/>
    </location>
</feature>
<dbReference type="OrthoDB" id="3057168at2759"/>
<evidence type="ECO:0000313" key="2">
    <source>
        <dbReference type="EMBL" id="PXF43650.1"/>
    </source>
</evidence>
<reference evidence="2 3" key="1">
    <citation type="journal article" date="2018" name="Mol. Biol. Evol.">
        <title>Analysis of the draft genome of the red seaweed Gracilariopsis chorda provides insights into genome size evolution in Rhodophyta.</title>
        <authorList>
            <person name="Lee J."/>
            <person name="Yang E.C."/>
            <person name="Graf L."/>
            <person name="Yang J.H."/>
            <person name="Qiu H."/>
            <person name="Zel Zion U."/>
            <person name="Chan C.X."/>
            <person name="Stephens T.G."/>
            <person name="Weber A.P.M."/>
            <person name="Boo G.H."/>
            <person name="Boo S.M."/>
            <person name="Kim K.M."/>
            <person name="Shin Y."/>
            <person name="Jung M."/>
            <person name="Lee S.J."/>
            <person name="Yim H.S."/>
            <person name="Lee J.H."/>
            <person name="Bhattacharya D."/>
            <person name="Yoon H.S."/>
        </authorList>
    </citation>
    <scope>NUCLEOTIDE SEQUENCE [LARGE SCALE GENOMIC DNA]</scope>
    <source>
        <strain evidence="2 3">SKKU-2015</strain>
        <tissue evidence="2">Whole body</tissue>
    </source>
</reference>
<keyword evidence="3" id="KW-1185">Reference proteome</keyword>
<dbReference type="InterPro" id="IPR018712">
    <property type="entry name" value="Tle1-like_cat"/>
</dbReference>
<dbReference type="Pfam" id="PF09994">
    <property type="entry name" value="T6SS_Tle1-like_cat"/>
    <property type="match status" value="1"/>
</dbReference>
<accession>A0A2V3IR68</accession>
<evidence type="ECO:0000259" key="1">
    <source>
        <dbReference type="Pfam" id="PF09994"/>
    </source>
</evidence>
<proteinExistence type="predicted"/>
<dbReference type="PANTHER" id="PTHR33840">
    <property type="match status" value="1"/>
</dbReference>
<comment type="caution">
    <text evidence="2">The sequence shown here is derived from an EMBL/GenBank/DDBJ whole genome shotgun (WGS) entry which is preliminary data.</text>
</comment>
<sequence length="381" mass="42408">MIGPTRPSKRICVFSDGTWNTPELDTLTNIAILARALQYKSADGIPQIAFYDPGVGSEGGVVDRLRGGAFGAGIDLNIQQLYTFLAMNYDEGDEIYMFGYSRGAYTVRSLAGMVHEAGLVYRDKLDFVQDAYNLYRTNHDPESVEAKNFRAANSRRVPVKLLTCFDTVGALGIPDGLPFPLSLLEDNNRYRFHDTQLSDLIENAIHALSIDEDRRAFYPTFMKAHSARGPKQLTQKFLPGSHGGVGGGSEILKPFSQNALKFVLDDIRTRGLGIEFDAEQLPKSFDYNTPVLPPRGLFNRHNFIKAVTGSQIREIRAVEELHATAVIRYHRTPKWRPEALKPLKDKILEFAAKLKDIIEDGAAETIEHVHNIANTLNGALS</sequence>
<dbReference type="PANTHER" id="PTHR33840:SF1">
    <property type="entry name" value="TLE1 PHOSPHOLIPASE DOMAIN-CONTAINING PROTEIN"/>
    <property type="match status" value="1"/>
</dbReference>
<organism evidence="2 3">
    <name type="scientific">Gracilariopsis chorda</name>
    <dbReference type="NCBI Taxonomy" id="448386"/>
    <lineage>
        <taxon>Eukaryota</taxon>
        <taxon>Rhodophyta</taxon>
        <taxon>Florideophyceae</taxon>
        <taxon>Rhodymeniophycidae</taxon>
        <taxon>Gracilariales</taxon>
        <taxon>Gracilariaceae</taxon>
        <taxon>Gracilariopsis</taxon>
    </lineage>
</organism>
<dbReference type="EMBL" id="NBIV01000116">
    <property type="protein sequence ID" value="PXF43650.1"/>
    <property type="molecule type" value="Genomic_DNA"/>
</dbReference>
<dbReference type="AlphaFoldDB" id="A0A2V3IR68"/>
<protein>
    <recommendedName>
        <fullName evidence="1">T6SS Phospholipase effector Tle1-like catalytic domain-containing protein</fullName>
    </recommendedName>
</protein>
<dbReference type="Proteomes" id="UP000247409">
    <property type="component" value="Unassembled WGS sequence"/>
</dbReference>
<name>A0A2V3IR68_9FLOR</name>
<evidence type="ECO:0000313" key="3">
    <source>
        <dbReference type="Proteomes" id="UP000247409"/>
    </source>
</evidence>
<gene>
    <name evidence="2" type="ORF">BWQ96_06609</name>
</gene>
<dbReference type="STRING" id="448386.A0A2V3IR68"/>